<evidence type="ECO:0000259" key="8">
    <source>
        <dbReference type="PROSITE" id="PS50110"/>
    </source>
</evidence>
<dbReference type="PROSITE" id="PS00676">
    <property type="entry name" value="SIGMA54_INTERACT_2"/>
    <property type="match status" value="1"/>
</dbReference>
<dbReference type="PROSITE" id="PS00688">
    <property type="entry name" value="SIGMA54_INTERACT_3"/>
    <property type="match status" value="1"/>
</dbReference>
<keyword evidence="1" id="KW-0547">Nucleotide-binding</keyword>
<organism evidence="9 10">
    <name type="scientific">Schleiferia thermophila</name>
    <dbReference type="NCBI Taxonomy" id="884107"/>
    <lineage>
        <taxon>Bacteria</taxon>
        <taxon>Pseudomonadati</taxon>
        <taxon>Bacteroidota</taxon>
        <taxon>Flavobacteriia</taxon>
        <taxon>Flavobacteriales</taxon>
        <taxon>Schleiferiaceae</taxon>
        <taxon>Schleiferia</taxon>
    </lineage>
</organism>
<dbReference type="SUPFAM" id="SSF46689">
    <property type="entry name" value="Homeodomain-like"/>
    <property type="match status" value="1"/>
</dbReference>
<dbReference type="CDD" id="cd00156">
    <property type="entry name" value="REC"/>
    <property type="match status" value="1"/>
</dbReference>
<keyword evidence="2" id="KW-0067">ATP-binding</keyword>
<comment type="caution">
    <text evidence="9">The sequence shown here is derived from an EMBL/GenBank/DDBJ whole genome shotgun (WGS) entry which is preliminary data.</text>
</comment>
<dbReference type="InterPro" id="IPR027417">
    <property type="entry name" value="P-loop_NTPase"/>
</dbReference>
<evidence type="ECO:0000259" key="7">
    <source>
        <dbReference type="PROSITE" id="PS50045"/>
    </source>
</evidence>
<dbReference type="FunFam" id="3.40.50.300:FF:000006">
    <property type="entry name" value="DNA-binding transcriptional regulator NtrC"/>
    <property type="match status" value="1"/>
</dbReference>
<keyword evidence="10" id="KW-1185">Reference proteome</keyword>
<name>A0A369A450_9FLAO</name>
<dbReference type="Pfam" id="PF00072">
    <property type="entry name" value="Response_reg"/>
    <property type="match status" value="1"/>
</dbReference>
<dbReference type="InterPro" id="IPR001789">
    <property type="entry name" value="Sig_transdc_resp-reg_receiver"/>
</dbReference>
<keyword evidence="3" id="KW-0805">Transcription regulation</keyword>
<dbReference type="Gene3D" id="3.40.50.300">
    <property type="entry name" value="P-loop containing nucleotide triphosphate hydrolases"/>
    <property type="match status" value="1"/>
</dbReference>
<dbReference type="GO" id="GO:0006355">
    <property type="term" value="P:regulation of DNA-templated transcription"/>
    <property type="evidence" value="ECO:0007669"/>
    <property type="project" value="InterPro"/>
</dbReference>
<dbReference type="PROSITE" id="PS50045">
    <property type="entry name" value="SIGMA54_INTERACT_4"/>
    <property type="match status" value="1"/>
</dbReference>
<dbReference type="InterPro" id="IPR009057">
    <property type="entry name" value="Homeodomain-like_sf"/>
</dbReference>
<dbReference type="Proteomes" id="UP000253517">
    <property type="component" value="Unassembled WGS sequence"/>
</dbReference>
<keyword evidence="5" id="KW-0804">Transcription</keyword>
<proteinExistence type="predicted"/>
<dbReference type="SUPFAM" id="SSF52172">
    <property type="entry name" value="CheY-like"/>
    <property type="match status" value="1"/>
</dbReference>
<dbReference type="GO" id="GO:0000160">
    <property type="term" value="P:phosphorelay signal transduction system"/>
    <property type="evidence" value="ECO:0007669"/>
    <property type="project" value="InterPro"/>
</dbReference>
<dbReference type="EMBL" id="QPJS01000002">
    <property type="protein sequence ID" value="RCX03941.1"/>
    <property type="molecule type" value="Genomic_DNA"/>
</dbReference>
<keyword evidence="4 9" id="KW-0238">DNA-binding</keyword>
<evidence type="ECO:0000256" key="2">
    <source>
        <dbReference type="ARBA" id="ARBA00022840"/>
    </source>
</evidence>
<dbReference type="InterPro" id="IPR058031">
    <property type="entry name" value="AAA_lid_NorR"/>
</dbReference>
<evidence type="ECO:0000256" key="5">
    <source>
        <dbReference type="ARBA" id="ARBA00023163"/>
    </source>
</evidence>
<dbReference type="Gene3D" id="3.40.50.2300">
    <property type="match status" value="1"/>
</dbReference>
<dbReference type="InterPro" id="IPR025943">
    <property type="entry name" value="Sigma_54_int_dom_ATP-bd_2"/>
</dbReference>
<dbReference type="Gene3D" id="1.10.8.60">
    <property type="match status" value="1"/>
</dbReference>
<gene>
    <name evidence="9" type="ORF">DES35_102398</name>
</gene>
<keyword evidence="6" id="KW-0597">Phosphoprotein</keyword>
<dbReference type="SUPFAM" id="SSF52540">
    <property type="entry name" value="P-loop containing nucleoside triphosphate hydrolases"/>
    <property type="match status" value="1"/>
</dbReference>
<evidence type="ECO:0000256" key="6">
    <source>
        <dbReference type="PROSITE-ProRule" id="PRU00169"/>
    </source>
</evidence>
<evidence type="ECO:0000256" key="3">
    <source>
        <dbReference type="ARBA" id="ARBA00023015"/>
    </source>
</evidence>
<accession>A0A369A450</accession>
<dbReference type="GO" id="GO:0005524">
    <property type="term" value="F:ATP binding"/>
    <property type="evidence" value="ECO:0007669"/>
    <property type="project" value="UniProtKB-KW"/>
</dbReference>
<dbReference type="Pfam" id="PF00158">
    <property type="entry name" value="Sigma54_activat"/>
    <property type="match status" value="1"/>
</dbReference>
<dbReference type="PANTHER" id="PTHR32071:SF121">
    <property type="entry name" value="SIGMA L-DEPENDENT TRANSCRIPTIONAL REGULATOR YQIR-RELATED"/>
    <property type="match status" value="1"/>
</dbReference>
<dbReference type="InterPro" id="IPR011006">
    <property type="entry name" value="CheY-like_superfamily"/>
</dbReference>
<feature type="domain" description="Sigma-54 factor interaction" evidence="7">
    <location>
        <begin position="145"/>
        <end position="374"/>
    </location>
</feature>
<evidence type="ECO:0000313" key="9">
    <source>
        <dbReference type="EMBL" id="RCX03941.1"/>
    </source>
</evidence>
<dbReference type="Pfam" id="PF25601">
    <property type="entry name" value="AAA_lid_14"/>
    <property type="match status" value="1"/>
</dbReference>
<feature type="modified residue" description="4-aspartylphosphate" evidence="6">
    <location>
        <position position="54"/>
    </location>
</feature>
<evidence type="ECO:0000256" key="4">
    <source>
        <dbReference type="ARBA" id="ARBA00023125"/>
    </source>
</evidence>
<sequence>MNLFKVFLAEDDEFYGKLLRHHLSLNPDFDVELFTSGGDLFNNLYKRPDVISLDYTLPDMSGAELLRKIKKQYPEIPVIIVSGQEDITTAVNLLKEGAYDYIVKDKDTKDRLWNSIRHIRENAKLKTEIDRLREEVNLKYDFSNIKGSSPAIRSVFKLIEKAAQSNITVSIYGETGTGKELVAKAIHYNSGRKKKPFVAFNIAAIPSELIESELFGHEKGAFTGAISRRIGKFEEADGGTLFLDEIGEMELHLQAKLLRVLQEKEVVRIGSNTPIKIDCRIICATHRDLTEEVKAGKFREDLYYRLLGLPIHLPPLRDRGNDIIILAKHFADEFAKENKMDKVTITPEAQEKLMRYHWPGNVRELKAVIELAVVMSEGGKITESEINFSSSNTIQNFFNEKGTLRDFTNKIIQYYLEKHNFNVLEVAKKLDIGKSTIYRLIKNKEITINK</sequence>
<dbReference type="GO" id="GO:0003677">
    <property type="term" value="F:DNA binding"/>
    <property type="evidence" value="ECO:0007669"/>
    <property type="project" value="UniProtKB-KW"/>
</dbReference>
<dbReference type="InterPro" id="IPR002078">
    <property type="entry name" value="Sigma_54_int"/>
</dbReference>
<dbReference type="SMART" id="SM00382">
    <property type="entry name" value="AAA"/>
    <property type="match status" value="1"/>
</dbReference>
<reference evidence="9 10" key="1">
    <citation type="submission" date="2018-07" db="EMBL/GenBank/DDBJ databases">
        <title>Genomic Encyclopedia of Type Strains, Phase IV (KMG-IV): sequencing the most valuable type-strain genomes for metagenomic binning, comparative biology and taxonomic classification.</title>
        <authorList>
            <person name="Goeker M."/>
        </authorList>
    </citation>
    <scope>NUCLEOTIDE SEQUENCE [LARGE SCALE GENOMIC DNA]</scope>
    <source>
        <strain evidence="9 10">DSM 21410</strain>
    </source>
</reference>
<dbReference type="PANTHER" id="PTHR32071">
    <property type="entry name" value="TRANSCRIPTIONAL REGULATORY PROTEIN"/>
    <property type="match status" value="1"/>
</dbReference>
<protein>
    <submittedName>
        <fullName evidence="9">DNA-binding NtrC family response regulator</fullName>
    </submittedName>
</protein>
<dbReference type="PROSITE" id="PS50110">
    <property type="entry name" value="RESPONSE_REGULATORY"/>
    <property type="match status" value="1"/>
</dbReference>
<evidence type="ECO:0000313" key="10">
    <source>
        <dbReference type="Proteomes" id="UP000253517"/>
    </source>
</evidence>
<dbReference type="RefSeq" id="WP_114366217.1">
    <property type="nucleotide sequence ID" value="NZ_BHZF01000002.1"/>
</dbReference>
<dbReference type="AlphaFoldDB" id="A0A369A450"/>
<evidence type="ECO:0000256" key="1">
    <source>
        <dbReference type="ARBA" id="ARBA00022741"/>
    </source>
</evidence>
<feature type="domain" description="Response regulatory" evidence="8">
    <location>
        <begin position="5"/>
        <end position="119"/>
    </location>
</feature>
<dbReference type="InterPro" id="IPR003593">
    <property type="entry name" value="AAA+_ATPase"/>
</dbReference>
<dbReference type="SMART" id="SM00448">
    <property type="entry name" value="REC"/>
    <property type="match status" value="1"/>
</dbReference>
<dbReference type="Gene3D" id="1.10.10.60">
    <property type="entry name" value="Homeodomain-like"/>
    <property type="match status" value="1"/>
</dbReference>
<dbReference type="InterPro" id="IPR025944">
    <property type="entry name" value="Sigma_54_int_dom_CS"/>
</dbReference>
<dbReference type="CDD" id="cd00009">
    <property type="entry name" value="AAA"/>
    <property type="match status" value="1"/>
</dbReference>